<accession>A0A098AV24</accession>
<dbReference type="PATRIC" id="fig|49338.4.peg.506"/>
<dbReference type="RefSeq" id="WP_005810391.1">
    <property type="nucleotide sequence ID" value="NZ_CABKQQ010000025.1"/>
</dbReference>
<evidence type="ECO:0000313" key="3">
    <source>
        <dbReference type="EMBL" id="KTE91650.1"/>
    </source>
</evidence>
<dbReference type="InterPro" id="IPR053714">
    <property type="entry name" value="Iso_Racemase_Enz_sf"/>
</dbReference>
<evidence type="ECO:0000256" key="1">
    <source>
        <dbReference type="ARBA" id="ARBA00038414"/>
    </source>
</evidence>
<evidence type="ECO:0000313" key="2">
    <source>
        <dbReference type="EMBL" id="CDX00364.1"/>
    </source>
</evidence>
<comment type="similarity">
    <text evidence="1">Belongs to the HyuE racemase family.</text>
</comment>
<dbReference type="InterPro" id="IPR015942">
    <property type="entry name" value="Asp/Glu/hydantoin_racemase"/>
</dbReference>
<dbReference type="EC" id="5.1.1.3" evidence="2"/>
<dbReference type="EMBL" id="LOCK01000021">
    <property type="protein sequence ID" value="KTE91650.1"/>
    <property type="molecule type" value="Genomic_DNA"/>
</dbReference>
<keyword evidence="2" id="KW-0413">Isomerase</keyword>
<organism evidence="2">
    <name type="scientific">Desulfitobacterium hafniense</name>
    <name type="common">Desulfitobacterium frappieri</name>
    <dbReference type="NCBI Taxonomy" id="49338"/>
    <lineage>
        <taxon>Bacteria</taxon>
        <taxon>Bacillati</taxon>
        <taxon>Bacillota</taxon>
        <taxon>Clostridia</taxon>
        <taxon>Eubacteriales</taxon>
        <taxon>Desulfitobacteriaceae</taxon>
        <taxon>Desulfitobacterium</taxon>
    </lineage>
</organism>
<dbReference type="Proteomes" id="UP000054623">
    <property type="component" value="Unassembled WGS sequence"/>
</dbReference>
<name>A0A098AV24_DESHA</name>
<dbReference type="OrthoDB" id="9791723at2"/>
<reference evidence="2" key="1">
    <citation type="submission" date="2014-07" db="EMBL/GenBank/DDBJ databases">
        <authorList>
            <person name="Hornung V.Bastian."/>
        </authorList>
    </citation>
    <scope>NUCLEOTIDE SEQUENCE</scope>
    <source>
        <strain evidence="2">PCE-S</strain>
    </source>
</reference>
<dbReference type="AlphaFoldDB" id="A0A098AV24"/>
<dbReference type="Pfam" id="PF01177">
    <property type="entry name" value="Asp_Glu_race"/>
    <property type="match status" value="1"/>
</dbReference>
<proteinExistence type="inferred from homology"/>
<reference evidence="3 4" key="2">
    <citation type="submission" date="2015-12" db="EMBL/GenBank/DDBJ databases">
        <title>Draft Genome Sequence of Desulfitobacterium hafniense Strain DH, a Sulfate-reducing Bacterium Isolated from Paddy Soils.</title>
        <authorList>
            <person name="Bao P."/>
            <person name="Zhang X."/>
            <person name="Li G."/>
        </authorList>
    </citation>
    <scope>NUCLEOTIDE SEQUENCE [LARGE SCALE GENOMIC DNA]</scope>
    <source>
        <strain evidence="3 4">DH</strain>
    </source>
</reference>
<gene>
    <name evidence="3" type="ORF">AT727_21265</name>
    <name evidence="2" type="ORF">DPCES_0477</name>
</gene>
<dbReference type="Gene3D" id="3.40.50.12500">
    <property type="match status" value="1"/>
</dbReference>
<dbReference type="PANTHER" id="PTHR28047:SF5">
    <property type="entry name" value="PROTEIN DCG1"/>
    <property type="match status" value="1"/>
</dbReference>
<dbReference type="PANTHER" id="PTHR28047">
    <property type="entry name" value="PROTEIN DCG1"/>
    <property type="match status" value="1"/>
</dbReference>
<sequence length="248" mass="26279">MRILVINPNISEIVTNLIAQESRRVASPGTELLFATAPFGVEYIETRMEALIGGYAAACVAAERQGEYDGVIIDAFGDPGLLGIKEMLNVPVVGMTEAALASACLLGQRFSIIAISSRIKAWYLETVERSHLTTRLASIRSLNDTLRSIGTVQEDHAKRLKELAMEAVEKDGADVIILAGAPLAGLARSLEGQLPVPVVDGVSSAVRHCESLIALNPGCAVKGSFAQPPLKPNKGLPAALAALLDRTR</sequence>
<protein>
    <submittedName>
        <fullName evidence="2 3">Hydantoin racemase</fullName>
        <ecNumber evidence="2">5.1.1.3</ecNumber>
    </submittedName>
</protein>
<dbReference type="EMBL" id="LK996017">
    <property type="protein sequence ID" value="CDX00364.1"/>
    <property type="molecule type" value="Genomic_DNA"/>
</dbReference>
<dbReference type="GO" id="GO:0008881">
    <property type="term" value="F:glutamate racemase activity"/>
    <property type="evidence" value="ECO:0007669"/>
    <property type="project" value="UniProtKB-EC"/>
</dbReference>
<evidence type="ECO:0000313" key="4">
    <source>
        <dbReference type="Proteomes" id="UP000054623"/>
    </source>
</evidence>
<dbReference type="InterPro" id="IPR052186">
    <property type="entry name" value="Hydantoin_racemase-like"/>
</dbReference>